<name>A0A392S057_9FABA</name>
<organism evidence="2 3">
    <name type="scientific">Trifolium medium</name>
    <dbReference type="NCBI Taxonomy" id="97028"/>
    <lineage>
        <taxon>Eukaryota</taxon>
        <taxon>Viridiplantae</taxon>
        <taxon>Streptophyta</taxon>
        <taxon>Embryophyta</taxon>
        <taxon>Tracheophyta</taxon>
        <taxon>Spermatophyta</taxon>
        <taxon>Magnoliopsida</taxon>
        <taxon>eudicotyledons</taxon>
        <taxon>Gunneridae</taxon>
        <taxon>Pentapetalae</taxon>
        <taxon>rosids</taxon>
        <taxon>fabids</taxon>
        <taxon>Fabales</taxon>
        <taxon>Fabaceae</taxon>
        <taxon>Papilionoideae</taxon>
        <taxon>50 kb inversion clade</taxon>
        <taxon>NPAAA clade</taxon>
        <taxon>Hologalegina</taxon>
        <taxon>IRL clade</taxon>
        <taxon>Trifolieae</taxon>
        <taxon>Trifolium</taxon>
    </lineage>
</organism>
<feature type="non-terminal residue" evidence="2">
    <location>
        <position position="48"/>
    </location>
</feature>
<keyword evidence="3" id="KW-1185">Reference proteome</keyword>
<protein>
    <submittedName>
        <fullName evidence="2">Uncharacterized protein</fullName>
    </submittedName>
</protein>
<dbReference type="Proteomes" id="UP000265520">
    <property type="component" value="Unassembled WGS sequence"/>
</dbReference>
<evidence type="ECO:0000256" key="1">
    <source>
        <dbReference type="SAM" id="MobiDB-lite"/>
    </source>
</evidence>
<feature type="region of interest" description="Disordered" evidence="1">
    <location>
        <begin position="28"/>
        <end position="48"/>
    </location>
</feature>
<evidence type="ECO:0000313" key="2">
    <source>
        <dbReference type="EMBL" id="MCI41255.1"/>
    </source>
</evidence>
<dbReference type="EMBL" id="LXQA010289842">
    <property type="protein sequence ID" value="MCI41255.1"/>
    <property type="molecule type" value="Genomic_DNA"/>
</dbReference>
<dbReference type="AlphaFoldDB" id="A0A392S057"/>
<reference evidence="2 3" key="1">
    <citation type="journal article" date="2018" name="Front. Plant Sci.">
        <title>Red Clover (Trifolium pratense) and Zigzag Clover (T. medium) - A Picture of Genomic Similarities and Differences.</title>
        <authorList>
            <person name="Dluhosova J."/>
            <person name="Istvanek J."/>
            <person name="Nedelnik J."/>
            <person name="Repkova J."/>
        </authorList>
    </citation>
    <scope>NUCLEOTIDE SEQUENCE [LARGE SCALE GENOMIC DNA]</scope>
    <source>
        <strain evidence="3">cv. 10/8</strain>
        <tissue evidence="2">Leaf</tissue>
    </source>
</reference>
<proteinExistence type="predicted"/>
<comment type="caution">
    <text evidence="2">The sequence shown here is derived from an EMBL/GenBank/DDBJ whole genome shotgun (WGS) entry which is preliminary data.</text>
</comment>
<accession>A0A392S057</accession>
<sequence length="48" mass="5313">MESVLGGGTIGATRGGMVIKGSMKNEVEMQKNKQENARKCKKMKENER</sequence>
<evidence type="ECO:0000313" key="3">
    <source>
        <dbReference type="Proteomes" id="UP000265520"/>
    </source>
</evidence>